<dbReference type="Gene3D" id="3.40.50.410">
    <property type="entry name" value="von Willebrand factor, type A domain"/>
    <property type="match status" value="1"/>
</dbReference>
<reference evidence="1 2" key="1">
    <citation type="submission" date="2020-04" db="EMBL/GenBank/DDBJ databases">
        <title>Enterovirga sp. isolate from soil.</title>
        <authorList>
            <person name="Chea S."/>
            <person name="Kim D.-U."/>
        </authorList>
    </citation>
    <scope>NUCLEOTIDE SEQUENCE [LARGE SCALE GENOMIC DNA]</scope>
    <source>
        <strain evidence="1 2">DB1703</strain>
    </source>
</reference>
<proteinExistence type="predicted"/>
<evidence type="ECO:0000313" key="1">
    <source>
        <dbReference type="EMBL" id="NNM74031.1"/>
    </source>
</evidence>
<keyword evidence="2" id="KW-1185">Reference proteome</keyword>
<dbReference type="AlphaFoldDB" id="A0A849I9P4"/>
<dbReference type="InterPro" id="IPR036465">
    <property type="entry name" value="vWFA_dom_sf"/>
</dbReference>
<dbReference type="SUPFAM" id="SSF53300">
    <property type="entry name" value="vWA-like"/>
    <property type="match status" value="1"/>
</dbReference>
<gene>
    <name evidence="1" type="ORF">HJG44_16765</name>
</gene>
<dbReference type="Pfam" id="PF06707">
    <property type="entry name" value="DUF1194"/>
    <property type="match status" value="1"/>
</dbReference>
<comment type="caution">
    <text evidence="1">The sequence shown here is derived from an EMBL/GenBank/DDBJ whole genome shotgun (WGS) entry which is preliminary data.</text>
</comment>
<name>A0A849I9P4_9HYPH</name>
<dbReference type="InterPro" id="IPR010607">
    <property type="entry name" value="DUF1194"/>
</dbReference>
<evidence type="ECO:0000313" key="2">
    <source>
        <dbReference type="Proteomes" id="UP000564885"/>
    </source>
</evidence>
<organism evidence="1 2">
    <name type="scientific">Enterovirga aerilata</name>
    <dbReference type="NCBI Taxonomy" id="2730920"/>
    <lineage>
        <taxon>Bacteria</taxon>
        <taxon>Pseudomonadati</taxon>
        <taxon>Pseudomonadota</taxon>
        <taxon>Alphaproteobacteria</taxon>
        <taxon>Hyphomicrobiales</taxon>
        <taxon>Methylobacteriaceae</taxon>
        <taxon>Enterovirga</taxon>
    </lineage>
</organism>
<accession>A0A849I9P4</accession>
<dbReference type="CDD" id="cd00198">
    <property type="entry name" value="vWFA"/>
    <property type="match status" value="1"/>
</dbReference>
<dbReference type="Proteomes" id="UP000564885">
    <property type="component" value="Unassembled WGS sequence"/>
</dbReference>
<protein>
    <submittedName>
        <fullName evidence="1">DUF1194 domain-containing protein</fullName>
    </submittedName>
</protein>
<sequence>MFVGASALSASAASGWSETEVDVALVLAVDVSRSMDDDEQRLQRDGFVEAFRSAIVHDAVRKGNVGRIGVVYMEWSGPAQQTVVVPWTLVDGAATASAFADRLAMAPIGRIYSTSISGAIEMGLRLHRESGLDPLRRVIDISGDGPNNTGRTITAARDEAVAQGVTINGLPFMVKRPTGFGEIESLDLYYEDCVTGGPGAFIVPVREARHFADAIRTKLVREIAAAPEPEATIQAAEQRERSDCLIGEKMRGRRYEP</sequence>
<dbReference type="EMBL" id="JABEPP010000004">
    <property type="protein sequence ID" value="NNM74031.1"/>
    <property type="molecule type" value="Genomic_DNA"/>
</dbReference>